<protein>
    <submittedName>
        <fullName evidence="1">Uncharacterized protein</fullName>
    </submittedName>
</protein>
<reference evidence="1" key="1">
    <citation type="submission" date="2014-12" db="EMBL/GenBank/DDBJ databases">
        <title>Insight into the proteome of Arion vulgaris.</title>
        <authorList>
            <person name="Aradska J."/>
            <person name="Bulat T."/>
            <person name="Smidak R."/>
            <person name="Sarate P."/>
            <person name="Gangsoo J."/>
            <person name="Sialana F."/>
            <person name="Bilban M."/>
            <person name="Lubec G."/>
        </authorList>
    </citation>
    <scope>NUCLEOTIDE SEQUENCE</scope>
    <source>
        <tissue evidence="1">Skin</tissue>
    </source>
</reference>
<gene>
    <name evidence="1" type="primary">ORF95981</name>
</gene>
<proteinExistence type="predicted"/>
<sequence length="82" mass="9259">REVFEYGSSATVHTTIEASLPEIDQTIVSKLVNREHDERNNQIMTVTMLYQTSSNDDDVTVNPTDSYVDFCSPPESTEFQPS</sequence>
<feature type="non-terminal residue" evidence="1">
    <location>
        <position position="1"/>
    </location>
</feature>
<name>A0A0B7A6D9_9EUPU</name>
<organism evidence="1">
    <name type="scientific">Arion vulgaris</name>
    <dbReference type="NCBI Taxonomy" id="1028688"/>
    <lineage>
        <taxon>Eukaryota</taxon>
        <taxon>Metazoa</taxon>
        <taxon>Spiralia</taxon>
        <taxon>Lophotrochozoa</taxon>
        <taxon>Mollusca</taxon>
        <taxon>Gastropoda</taxon>
        <taxon>Heterobranchia</taxon>
        <taxon>Euthyneura</taxon>
        <taxon>Panpulmonata</taxon>
        <taxon>Eupulmonata</taxon>
        <taxon>Stylommatophora</taxon>
        <taxon>Helicina</taxon>
        <taxon>Arionoidea</taxon>
        <taxon>Arionidae</taxon>
        <taxon>Arion</taxon>
    </lineage>
</organism>
<dbReference type="AlphaFoldDB" id="A0A0B7A6D9"/>
<dbReference type="EMBL" id="HACG01028680">
    <property type="protein sequence ID" value="CEK75545.1"/>
    <property type="molecule type" value="Transcribed_RNA"/>
</dbReference>
<evidence type="ECO:0000313" key="1">
    <source>
        <dbReference type="EMBL" id="CEK75545.1"/>
    </source>
</evidence>
<feature type="non-terminal residue" evidence="1">
    <location>
        <position position="82"/>
    </location>
</feature>
<accession>A0A0B7A6D9</accession>